<comment type="caution">
    <text evidence="1">The sequence shown here is derived from an EMBL/GenBank/DDBJ whole genome shotgun (WGS) entry which is preliminary data.</text>
</comment>
<keyword evidence="2" id="KW-1185">Reference proteome</keyword>
<dbReference type="AlphaFoldDB" id="A0A8X6YD55"/>
<organism evidence="1 2">
    <name type="scientific">Trichonephila inaurata madagascariensis</name>
    <dbReference type="NCBI Taxonomy" id="2747483"/>
    <lineage>
        <taxon>Eukaryota</taxon>
        <taxon>Metazoa</taxon>
        <taxon>Ecdysozoa</taxon>
        <taxon>Arthropoda</taxon>
        <taxon>Chelicerata</taxon>
        <taxon>Arachnida</taxon>
        <taxon>Araneae</taxon>
        <taxon>Araneomorphae</taxon>
        <taxon>Entelegynae</taxon>
        <taxon>Araneoidea</taxon>
        <taxon>Nephilidae</taxon>
        <taxon>Trichonephila</taxon>
        <taxon>Trichonephila inaurata</taxon>
    </lineage>
</organism>
<accession>A0A8X6YD55</accession>
<protein>
    <submittedName>
        <fullName evidence="1">Uncharacterized protein</fullName>
    </submittedName>
</protein>
<gene>
    <name evidence="1" type="ORF">TNIN_432211</name>
</gene>
<name>A0A8X6YD55_9ARAC</name>
<reference evidence="1" key="1">
    <citation type="submission" date="2020-08" db="EMBL/GenBank/DDBJ databases">
        <title>Multicomponent nature underlies the extraordinary mechanical properties of spider dragline silk.</title>
        <authorList>
            <person name="Kono N."/>
            <person name="Nakamura H."/>
            <person name="Mori M."/>
            <person name="Yoshida Y."/>
            <person name="Ohtoshi R."/>
            <person name="Malay A.D."/>
            <person name="Moran D.A.P."/>
            <person name="Tomita M."/>
            <person name="Numata K."/>
            <person name="Arakawa K."/>
        </authorList>
    </citation>
    <scope>NUCLEOTIDE SEQUENCE</scope>
</reference>
<sequence length="92" mass="10253">MQPSAIRLQRKTIYSKGGIANDFELFDLTADSCTLRFLPVSFKLGLRNYKGASRNLLSCVNANCEGMLADLRAEGHNSEKVRNIQKLYLGSI</sequence>
<evidence type="ECO:0000313" key="2">
    <source>
        <dbReference type="Proteomes" id="UP000886998"/>
    </source>
</evidence>
<dbReference type="Proteomes" id="UP000886998">
    <property type="component" value="Unassembled WGS sequence"/>
</dbReference>
<proteinExistence type="predicted"/>
<dbReference type="EMBL" id="BMAV01017299">
    <property type="protein sequence ID" value="GFY68851.1"/>
    <property type="molecule type" value="Genomic_DNA"/>
</dbReference>
<evidence type="ECO:0000313" key="1">
    <source>
        <dbReference type="EMBL" id="GFY68851.1"/>
    </source>
</evidence>